<comment type="similarity">
    <text evidence="2">Belongs to the ABC transporter superfamily.</text>
</comment>
<evidence type="ECO:0000256" key="5">
    <source>
        <dbReference type="ARBA" id="ARBA00022741"/>
    </source>
</evidence>
<feature type="domain" description="ABC transporter" evidence="8">
    <location>
        <begin position="12"/>
        <end position="248"/>
    </location>
</feature>
<evidence type="ECO:0000256" key="3">
    <source>
        <dbReference type="ARBA" id="ARBA00022448"/>
    </source>
</evidence>
<dbReference type="GO" id="GO:0005524">
    <property type="term" value="F:ATP binding"/>
    <property type="evidence" value="ECO:0007669"/>
    <property type="project" value="UniProtKB-KW"/>
</dbReference>
<evidence type="ECO:0000256" key="4">
    <source>
        <dbReference type="ARBA" id="ARBA00022475"/>
    </source>
</evidence>
<accession>A0A6N8SIM6</accession>
<comment type="subcellular location">
    <subcellularLocation>
        <location evidence="1">Cell inner membrane</location>
        <topology evidence="1">Peripheral membrane protein</topology>
    </subcellularLocation>
</comment>
<keyword evidence="3" id="KW-0813">Transport</keyword>
<evidence type="ECO:0000256" key="2">
    <source>
        <dbReference type="ARBA" id="ARBA00005417"/>
    </source>
</evidence>
<dbReference type="OrthoDB" id="7817850at2"/>
<reference evidence="9 10" key="1">
    <citation type="submission" date="2019-12" db="EMBL/GenBank/DDBJ databases">
        <title>Shinella kummerowiae sp. nov., a symbiotic bacterium isolated from root nodules of the herbal legume Kummerowia stipulacea.</title>
        <authorList>
            <person name="Gao J."/>
        </authorList>
    </citation>
    <scope>NUCLEOTIDE SEQUENCE [LARGE SCALE GENOMIC DNA]</scope>
    <source>
        <strain evidence="9 10">CCBAU 25048</strain>
    </source>
</reference>
<dbReference type="EMBL" id="WUMK01000010">
    <property type="protein sequence ID" value="MXN48343.1"/>
    <property type="molecule type" value="Genomic_DNA"/>
</dbReference>
<dbReference type="Gene3D" id="2.40.50.100">
    <property type="match status" value="1"/>
</dbReference>
<dbReference type="InterPro" id="IPR017871">
    <property type="entry name" value="ABC_transporter-like_CS"/>
</dbReference>
<evidence type="ECO:0000256" key="6">
    <source>
        <dbReference type="ARBA" id="ARBA00022840"/>
    </source>
</evidence>
<keyword evidence="10" id="KW-1185">Reference proteome</keyword>
<dbReference type="PROSITE" id="PS00211">
    <property type="entry name" value="ABC_TRANSPORTER_1"/>
    <property type="match status" value="1"/>
</dbReference>
<gene>
    <name evidence="9" type="ORF">GR138_24325</name>
</gene>
<evidence type="ECO:0000313" key="9">
    <source>
        <dbReference type="EMBL" id="MXN48343.1"/>
    </source>
</evidence>
<dbReference type="CDD" id="cd03259">
    <property type="entry name" value="ABC_Carb_Solutes_like"/>
    <property type="match status" value="1"/>
</dbReference>
<dbReference type="PANTHER" id="PTHR43875:SF1">
    <property type="entry name" value="OSMOPROTECTIVE COMPOUNDS UPTAKE ATP-BINDING PROTEIN GGTA"/>
    <property type="match status" value="1"/>
</dbReference>
<dbReference type="FunFam" id="3.40.50.300:FF:000042">
    <property type="entry name" value="Maltose/maltodextrin ABC transporter, ATP-binding protein"/>
    <property type="match status" value="1"/>
</dbReference>
<evidence type="ECO:0000259" key="8">
    <source>
        <dbReference type="PROSITE" id="PS50893"/>
    </source>
</evidence>
<dbReference type="GO" id="GO:0016887">
    <property type="term" value="F:ATP hydrolysis activity"/>
    <property type="evidence" value="ECO:0007669"/>
    <property type="project" value="InterPro"/>
</dbReference>
<dbReference type="PROSITE" id="PS50893">
    <property type="entry name" value="ABC_TRANSPORTER_2"/>
    <property type="match status" value="1"/>
</dbReference>
<keyword evidence="4" id="KW-1003">Cell membrane</keyword>
<keyword evidence="5" id="KW-0547">Nucleotide-binding</keyword>
<dbReference type="GO" id="GO:0015408">
    <property type="term" value="F:ABC-type ferric iron transporter activity"/>
    <property type="evidence" value="ECO:0007669"/>
    <property type="project" value="InterPro"/>
</dbReference>
<dbReference type="SUPFAM" id="SSF52540">
    <property type="entry name" value="P-loop containing nucleoside triphosphate hydrolases"/>
    <property type="match status" value="1"/>
</dbReference>
<dbReference type="InterPro" id="IPR047641">
    <property type="entry name" value="ABC_transpr_MalK/UgpC-like"/>
</dbReference>
<dbReference type="Proteomes" id="UP000435802">
    <property type="component" value="Unassembled WGS sequence"/>
</dbReference>
<dbReference type="PANTHER" id="PTHR43875">
    <property type="entry name" value="MALTODEXTRIN IMPORT ATP-BINDING PROTEIN MSMX"/>
    <property type="match status" value="1"/>
</dbReference>
<evidence type="ECO:0000313" key="10">
    <source>
        <dbReference type="Proteomes" id="UP000435802"/>
    </source>
</evidence>
<keyword evidence="7" id="KW-0472">Membrane</keyword>
<dbReference type="InterPro" id="IPR015853">
    <property type="entry name" value="ABC_transpr_FbpC"/>
</dbReference>
<dbReference type="InterPro" id="IPR003439">
    <property type="entry name" value="ABC_transporter-like_ATP-bd"/>
</dbReference>
<dbReference type="AlphaFoldDB" id="A0A6N8SIM6"/>
<protein>
    <submittedName>
        <fullName evidence="9">ATP-binding cassette domain-containing protein</fullName>
    </submittedName>
</protein>
<proteinExistence type="inferred from homology"/>
<dbReference type="RefSeq" id="WP_160861844.1">
    <property type="nucleotide sequence ID" value="NZ_WUMK01000010.1"/>
</dbReference>
<name>A0A6N8SIM6_9HYPH</name>
<evidence type="ECO:0000256" key="1">
    <source>
        <dbReference type="ARBA" id="ARBA00004417"/>
    </source>
</evidence>
<dbReference type="InterPro" id="IPR003593">
    <property type="entry name" value="AAA+_ATPase"/>
</dbReference>
<dbReference type="GO" id="GO:0055052">
    <property type="term" value="C:ATP-binding cassette (ABC) transporter complex, substrate-binding subunit-containing"/>
    <property type="evidence" value="ECO:0007669"/>
    <property type="project" value="TreeGrafter"/>
</dbReference>
<dbReference type="Gene3D" id="3.40.50.300">
    <property type="entry name" value="P-loop containing nucleotide triphosphate hydrolases"/>
    <property type="match status" value="1"/>
</dbReference>
<keyword evidence="6 9" id="KW-0067">ATP-binding</keyword>
<dbReference type="Pfam" id="PF00005">
    <property type="entry name" value="ABC_tran"/>
    <property type="match status" value="1"/>
</dbReference>
<dbReference type="InterPro" id="IPR027417">
    <property type="entry name" value="P-loop_NTPase"/>
</dbReference>
<organism evidence="9 10">
    <name type="scientific">Shinella kummerowiae</name>
    <dbReference type="NCBI Taxonomy" id="417745"/>
    <lineage>
        <taxon>Bacteria</taxon>
        <taxon>Pseudomonadati</taxon>
        <taxon>Pseudomonadota</taxon>
        <taxon>Alphaproteobacteria</taxon>
        <taxon>Hyphomicrobiales</taxon>
        <taxon>Rhizobiaceae</taxon>
        <taxon>Shinella</taxon>
    </lineage>
</organism>
<sequence>MNAIATGAANAIQIRNLVKRFGTFTAVKDVDLSVPAGSFLVLVGPSGCGKSTLLRMLAGLESPSEGEIAFVGQTVSSGAGGVIADAGRRNAGLVFQSYALWPHMTVAGNIAWPLKVAKWPREKRAKRVAEVLALLGIDVLAERYPAEISGGQQQRVAIARTIAPEPSILLFDEPLSNLDAKLRIEMRSELMRIHRATGATSVYVTHDQVEAMTMATHVAVLNNGRVEQFGRPIDLLRNPETSFVATFLGTPPANLLPVRRVGENLVFGETVLAPSSLAAGRDAVQLLYRAEDVGVGVVPGVPTLVARFAEAAPIAGRTMVTATIDDLRVTGMADGYFSAIPGEPVALSFIRTPDAVFATTGERIHQ</sequence>
<dbReference type="SMART" id="SM00382">
    <property type="entry name" value="AAA"/>
    <property type="match status" value="1"/>
</dbReference>
<comment type="caution">
    <text evidence="9">The sequence shown here is derived from an EMBL/GenBank/DDBJ whole genome shotgun (WGS) entry which is preliminary data.</text>
</comment>
<evidence type="ECO:0000256" key="7">
    <source>
        <dbReference type="ARBA" id="ARBA00023136"/>
    </source>
</evidence>